<organism evidence="2 4">
    <name type="scientific">Methanobrevibacter olleyae</name>
    <dbReference type="NCBI Taxonomy" id="294671"/>
    <lineage>
        <taxon>Archaea</taxon>
        <taxon>Methanobacteriati</taxon>
        <taxon>Methanobacteriota</taxon>
        <taxon>Methanomada group</taxon>
        <taxon>Methanobacteria</taxon>
        <taxon>Methanobacteriales</taxon>
        <taxon>Methanobacteriaceae</taxon>
        <taxon>Methanobrevibacter</taxon>
    </lineage>
</organism>
<keyword evidence="1" id="KW-0472">Membrane</keyword>
<sequence>MRDSKESNWKIRFAIIMFILAIIIFLARYIIFGDGEEIIAYIWKHIGFIPIDILIVAFLLEGIMGKKEHEAILEKIDMLMGTFFSELGNDLIAEFSKVNVNKINTENLKDIRLWDEKDYDKKLKELKNTNSDFKVDIPKEEREEFLNKIHSILLEKREFLINLINNPNLLEKDEFSSLLLALLHLDEELSRRGEFSNIDATDFNHLNGDIKRVYSRLVYEWVYYLKYLNKHYPYMISLAIRTNPFDSEADVHVKE</sequence>
<dbReference type="OrthoDB" id="56871at2157"/>
<evidence type="ECO:0000313" key="5">
    <source>
        <dbReference type="Proteomes" id="UP000183442"/>
    </source>
</evidence>
<protein>
    <submittedName>
        <fullName evidence="2">Uncharacterized protein</fullName>
    </submittedName>
</protein>
<dbReference type="EMBL" id="CP014265">
    <property type="protein sequence ID" value="AMK15186.1"/>
    <property type="molecule type" value="Genomic_DNA"/>
</dbReference>
<keyword evidence="4" id="KW-1185">Reference proteome</keyword>
<reference evidence="4" key="2">
    <citation type="submission" date="2016-02" db="EMBL/GenBank/DDBJ databases">
        <title>The draft genome sequence of the rumen methanogen Methanobrevibacter olleyae YLM1.</title>
        <authorList>
            <consortium name="New Zealand Agricultural Greenhouse Gas Research Centre/Pastoral Greenhouse Gas Research Consortium"/>
            <person name="Kelly W.J."/>
            <person name="Li D."/>
            <person name="Lambie S.C."/>
            <person name="Attwood G.T."/>
            <person name="Altermann E."/>
            <person name="Leahy S.C."/>
        </authorList>
    </citation>
    <scope>NUCLEOTIDE SEQUENCE [LARGE SCALE GENOMIC DNA]</scope>
    <source>
        <strain evidence="4">YLM1</strain>
    </source>
</reference>
<keyword evidence="1" id="KW-1133">Transmembrane helix</keyword>
<dbReference type="AlphaFoldDB" id="A0A126QZF0"/>
<dbReference type="RefSeq" id="WP_067146211.1">
    <property type="nucleotide sequence ID" value="NZ_CP014265.1"/>
</dbReference>
<dbReference type="GeneID" id="28488925"/>
<evidence type="ECO:0000256" key="1">
    <source>
        <dbReference type="SAM" id="Phobius"/>
    </source>
</evidence>
<gene>
    <name evidence="3" type="ORF">SAMN02910297_01605</name>
    <name evidence="2" type="ORF">YLM1_0629</name>
</gene>
<accession>A0A126QZF0</accession>
<feature type="transmembrane region" description="Helical" evidence="1">
    <location>
        <begin position="12"/>
        <end position="32"/>
    </location>
</feature>
<dbReference type="Proteomes" id="UP000183442">
    <property type="component" value="Unassembled WGS sequence"/>
</dbReference>
<evidence type="ECO:0000313" key="3">
    <source>
        <dbReference type="EMBL" id="SFL72323.1"/>
    </source>
</evidence>
<dbReference type="PATRIC" id="fig|294671.3.peg.654"/>
<name>A0A126QZF0_METOL</name>
<dbReference type="KEGG" id="mol:YLM1_0629"/>
<reference evidence="3" key="3">
    <citation type="submission" date="2016-10" db="EMBL/GenBank/DDBJ databases">
        <authorList>
            <person name="de Groot N.N."/>
        </authorList>
    </citation>
    <scope>NUCLEOTIDE SEQUENCE [LARGE SCALE GENOMIC DNA]</scope>
    <source>
        <strain evidence="3">DSM 16632</strain>
    </source>
</reference>
<proteinExistence type="predicted"/>
<dbReference type="Proteomes" id="UP000066376">
    <property type="component" value="Chromosome"/>
</dbReference>
<feature type="transmembrane region" description="Helical" evidence="1">
    <location>
        <begin position="38"/>
        <end position="60"/>
    </location>
</feature>
<keyword evidence="1" id="KW-0812">Transmembrane</keyword>
<dbReference type="EMBL" id="FOTL01000031">
    <property type="protein sequence ID" value="SFL72323.1"/>
    <property type="molecule type" value="Genomic_DNA"/>
</dbReference>
<evidence type="ECO:0000313" key="4">
    <source>
        <dbReference type="Proteomes" id="UP000066376"/>
    </source>
</evidence>
<reference evidence="5" key="4">
    <citation type="submission" date="2016-10" db="EMBL/GenBank/DDBJ databases">
        <authorList>
            <person name="Varghese N."/>
        </authorList>
    </citation>
    <scope>NUCLEOTIDE SEQUENCE [LARGE SCALE GENOMIC DNA]</scope>
    <source>
        <strain evidence="5">DSM 16632</strain>
    </source>
</reference>
<reference evidence="2 4" key="1">
    <citation type="journal article" date="2016" name="Genome Announc.">
        <title>Draft Genome Sequence of the Rumen Methanogen Methanobrevibacter olleyae YLM1.</title>
        <authorList>
            <person name="Kelly W.J."/>
            <person name="Li D."/>
            <person name="Lambie S.C."/>
            <person name="Cox F."/>
            <person name="Attwood G.T."/>
            <person name="Altermann E."/>
            <person name="Leahy S.C."/>
        </authorList>
    </citation>
    <scope>NUCLEOTIDE SEQUENCE [LARGE SCALE GENOMIC DNA]</scope>
    <source>
        <strain evidence="2 4">YLM1</strain>
    </source>
</reference>
<evidence type="ECO:0000313" key="2">
    <source>
        <dbReference type="EMBL" id="AMK15186.1"/>
    </source>
</evidence>